<reference evidence="6" key="2">
    <citation type="submission" date="2021-04" db="EMBL/GenBank/DDBJ databases">
        <authorList>
            <person name="Gilroy R."/>
        </authorList>
    </citation>
    <scope>NUCLEOTIDE SEQUENCE</scope>
    <source>
        <strain evidence="6">ChiGjej1B1-13045</strain>
    </source>
</reference>
<dbReference type="PANTHER" id="PTHR35863:SF1">
    <property type="entry name" value="COBALT-PRECORRIN-5B C(1)-METHYLTRANSFERASE"/>
    <property type="match status" value="1"/>
</dbReference>
<dbReference type="Pfam" id="PF01888">
    <property type="entry name" value="CbiD"/>
    <property type="match status" value="1"/>
</dbReference>
<keyword evidence="2 5" id="KW-0489">Methyltransferase</keyword>
<dbReference type="Gene3D" id="3.30.2110.10">
    <property type="entry name" value="CbiD-like"/>
    <property type="match status" value="1"/>
</dbReference>
<protein>
    <recommendedName>
        <fullName evidence="5">Cobalt-precorrin-5B C(1)-methyltransferase</fullName>
        <ecNumber evidence="5">2.1.1.195</ecNumber>
    </recommendedName>
    <alternativeName>
        <fullName evidence="5">Cobalt-precorrin-6A synthase</fullName>
    </alternativeName>
</protein>
<proteinExistence type="inferred from homology"/>
<dbReference type="PIRSF" id="PIRSF026782">
    <property type="entry name" value="CbiD"/>
    <property type="match status" value="1"/>
</dbReference>
<evidence type="ECO:0000256" key="2">
    <source>
        <dbReference type="ARBA" id="ARBA00022603"/>
    </source>
</evidence>
<comment type="caution">
    <text evidence="6">The sequence shown here is derived from an EMBL/GenBank/DDBJ whole genome shotgun (WGS) entry which is preliminary data.</text>
</comment>
<keyword evidence="4 5" id="KW-0949">S-adenosyl-L-methionine</keyword>
<dbReference type="GO" id="GO:0032259">
    <property type="term" value="P:methylation"/>
    <property type="evidence" value="ECO:0007669"/>
    <property type="project" value="UniProtKB-KW"/>
</dbReference>
<dbReference type="SUPFAM" id="SSF111342">
    <property type="entry name" value="CbiD-like"/>
    <property type="match status" value="1"/>
</dbReference>
<dbReference type="PANTHER" id="PTHR35863">
    <property type="entry name" value="COBALT-PRECORRIN-5B C(1)-METHYLTRANSFERASE"/>
    <property type="match status" value="1"/>
</dbReference>
<keyword evidence="3 5" id="KW-0808">Transferase</keyword>
<gene>
    <name evidence="5 6" type="primary">cbiD</name>
    <name evidence="6" type="ORF">H9817_06675</name>
</gene>
<evidence type="ECO:0000256" key="4">
    <source>
        <dbReference type="ARBA" id="ARBA00022691"/>
    </source>
</evidence>
<comment type="catalytic activity">
    <reaction evidence="5">
        <text>Co-precorrin-5B + S-adenosyl-L-methionine = Co-precorrin-6A + S-adenosyl-L-homocysteine</text>
        <dbReference type="Rhea" id="RHEA:26285"/>
        <dbReference type="ChEBI" id="CHEBI:57856"/>
        <dbReference type="ChEBI" id="CHEBI:59789"/>
        <dbReference type="ChEBI" id="CHEBI:60063"/>
        <dbReference type="ChEBI" id="CHEBI:60064"/>
        <dbReference type="EC" id="2.1.1.195"/>
    </reaction>
</comment>
<name>A0A9D2IJW3_9FIRM</name>
<dbReference type="NCBIfam" id="TIGR00312">
    <property type="entry name" value="cbiD"/>
    <property type="match status" value="1"/>
</dbReference>
<evidence type="ECO:0000256" key="5">
    <source>
        <dbReference type="HAMAP-Rule" id="MF_00787"/>
    </source>
</evidence>
<evidence type="ECO:0000313" key="7">
    <source>
        <dbReference type="Proteomes" id="UP000824017"/>
    </source>
</evidence>
<keyword evidence="1 5" id="KW-0169">Cobalamin biosynthesis</keyword>
<dbReference type="HAMAP" id="MF_00787">
    <property type="entry name" value="CbiD"/>
    <property type="match status" value="1"/>
</dbReference>
<dbReference type="InterPro" id="IPR002748">
    <property type="entry name" value="CbiD"/>
</dbReference>
<comment type="function">
    <text evidence="5">Catalyzes the methylation of C-1 in cobalt-precorrin-5B to form cobalt-precorrin-6A.</text>
</comment>
<dbReference type="GO" id="GO:0019251">
    <property type="term" value="P:anaerobic cobalamin biosynthetic process"/>
    <property type="evidence" value="ECO:0007669"/>
    <property type="project" value="UniProtKB-UniRule"/>
</dbReference>
<dbReference type="EC" id="2.1.1.195" evidence="5"/>
<sequence>MGKEAAVTHNGADSAGRKIYEIGRTRSGLRFGYTTGSCAAAAAKAAAQMLFSGEEIRQVRLMTPKGVELYLDVEDISRGPGSVRCGVRKYSGDDPDVTDGLLVCAEVESAGQSAGEENGIRIIGGAGVGRVTRPGLEQAAGEAAVNKVPRRMIREAVREVCEKYGYTGSVHVTLSIPGGEETAKKTFNPRLGIQGGLSILGTTGIVEPMSEKALTDTIYLEMKVLRENGHRYCCVTPGNYGSDFIKNEMGMDLSLAVKCSNYIGETIQDASLLGMKGILLIGHVGKLIKLAAGVMNTHSRQADCRMEVLAAHGAMAGADRGTVTRIMGCINTTEAIGILKEKKLLEPVMETVMERIDGVLRRRSGEGLSIEAVMFSTEEGVLGKTKGADALLEQIRREDPEARCETVKDTV</sequence>
<evidence type="ECO:0000313" key="6">
    <source>
        <dbReference type="EMBL" id="HIZ13591.1"/>
    </source>
</evidence>
<reference evidence="6" key="1">
    <citation type="journal article" date="2021" name="PeerJ">
        <title>Extensive microbial diversity within the chicken gut microbiome revealed by metagenomics and culture.</title>
        <authorList>
            <person name="Gilroy R."/>
            <person name="Ravi A."/>
            <person name="Getino M."/>
            <person name="Pursley I."/>
            <person name="Horton D.L."/>
            <person name="Alikhan N.F."/>
            <person name="Baker D."/>
            <person name="Gharbi K."/>
            <person name="Hall N."/>
            <person name="Watson M."/>
            <person name="Adriaenssens E.M."/>
            <person name="Foster-Nyarko E."/>
            <person name="Jarju S."/>
            <person name="Secka A."/>
            <person name="Antonio M."/>
            <person name="Oren A."/>
            <person name="Chaudhuri R.R."/>
            <person name="La Ragione R."/>
            <person name="Hildebrand F."/>
            <person name="Pallen M.J."/>
        </authorList>
    </citation>
    <scope>NUCLEOTIDE SEQUENCE</scope>
    <source>
        <strain evidence="6">ChiGjej1B1-13045</strain>
    </source>
</reference>
<accession>A0A9D2IJW3</accession>
<dbReference type="AlphaFoldDB" id="A0A9D2IJW3"/>
<evidence type="ECO:0000256" key="3">
    <source>
        <dbReference type="ARBA" id="ARBA00022679"/>
    </source>
</evidence>
<comment type="pathway">
    <text evidence="5">Cofactor biosynthesis; adenosylcobalamin biosynthesis; cob(II)yrinate a,c-diamide from sirohydrochlorin (anaerobic route): step 6/10.</text>
</comment>
<evidence type="ECO:0000256" key="1">
    <source>
        <dbReference type="ARBA" id="ARBA00022573"/>
    </source>
</evidence>
<dbReference type="EMBL" id="DXCD01000176">
    <property type="protein sequence ID" value="HIZ13591.1"/>
    <property type="molecule type" value="Genomic_DNA"/>
</dbReference>
<dbReference type="Proteomes" id="UP000824017">
    <property type="component" value="Unassembled WGS sequence"/>
</dbReference>
<dbReference type="GO" id="GO:0008168">
    <property type="term" value="F:methyltransferase activity"/>
    <property type="evidence" value="ECO:0007669"/>
    <property type="project" value="UniProtKB-UniRule"/>
</dbReference>
<organism evidence="6 7">
    <name type="scientific">Candidatus Mediterraneibacter stercorigallinarum</name>
    <dbReference type="NCBI Taxonomy" id="2838686"/>
    <lineage>
        <taxon>Bacteria</taxon>
        <taxon>Bacillati</taxon>
        <taxon>Bacillota</taxon>
        <taxon>Clostridia</taxon>
        <taxon>Lachnospirales</taxon>
        <taxon>Lachnospiraceae</taxon>
        <taxon>Mediterraneibacter</taxon>
    </lineage>
</organism>
<dbReference type="InterPro" id="IPR036074">
    <property type="entry name" value="CbiD_sf"/>
</dbReference>
<comment type="similarity">
    <text evidence="5">Belongs to the CbiD family.</text>
</comment>